<evidence type="ECO:0000256" key="1">
    <source>
        <dbReference type="SAM" id="MobiDB-lite"/>
    </source>
</evidence>
<accession>A0AB38FD90</accession>
<dbReference type="Gene3D" id="6.10.140.1430">
    <property type="match status" value="1"/>
</dbReference>
<dbReference type="EMBL" id="UAUI01000011">
    <property type="protein sequence ID" value="SPZ39295.1"/>
    <property type="molecule type" value="Genomic_DNA"/>
</dbReference>
<protein>
    <submittedName>
        <fullName evidence="2">YtxH-like protein</fullName>
    </submittedName>
</protein>
<comment type="caution">
    <text evidence="2">The sequence shown here is derived from an EMBL/GenBank/DDBJ whole genome shotgun (WGS) entry which is preliminary data.</text>
</comment>
<feature type="region of interest" description="Disordered" evidence="1">
    <location>
        <begin position="50"/>
        <end position="116"/>
    </location>
</feature>
<dbReference type="Proteomes" id="UP000251211">
    <property type="component" value="Unassembled WGS sequence"/>
</dbReference>
<gene>
    <name evidence="2" type="ORF">NCTC13229_02774</name>
</gene>
<name>A0AB38FD90_RHOWR</name>
<evidence type="ECO:0000313" key="2">
    <source>
        <dbReference type="EMBL" id="SPZ39295.1"/>
    </source>
</evidence>
<organism evidence="2 3">
    <name type="scientific">Rhodococcus wratislaviensis</name>
    <name type="common">Tsukamurella wratislaviensis</name>
    <dbReference type="NCBI Taxonomy" id="44752"/>
    <lineage>
        <taxon>Bacteria</taxon>
        <taxon>Bacillati</taxon>
        <taxon>Actinomycetota</taxon>
        <taxon>Actinomycetes</taxon>
        <taxon>Mycobacteriales</taxon>
        <taxon>Nocardiaceae</taxon>
        <taxon>Rhodococcus</taxon>
    </lineage>
</organism>
<evidence type="ECO:0000313" key="3">
    <source>
        <dbReference type="Proteomes" id="UP000251211"/>
    </source>
</evidence>
<dbReference type="AlphaFoldDB" id="A0AB38FD90"/>
<sequence length="116" mass="12379">MQKVLIFAAGAAAGFVLGTRSGRQTYEKMRHQSLELWHNPTVQEKVSEATETVKDKAPQVQHKVGELAKKATHRSTDTSAPTNGVSLEEAAGRTPTTTEPAAVTTATEGKHSQGPN</sequence>
<proteinExistence type="predicted"/>
<feature type="compositionally biased region" description="Basic and acidic residues" evidence="1">
    <location>
        <begin position="50"/>
        <end position="69"/>
    </location>
</feature>
<feature type="compositionally biased region" description="Low complexity" evidence="1">
    <location>
        <begin position="94"/>
        <end position="107"/>
    </location>
</feature>
<dbReference type="RefSeq" id="WP_037243094.1">
    <property type="nucleotide sequence ID" value="NZ_JBHXBJ010000058.1"/>
</dbReference>
<reference evidence="2 3" key="1">
    <citation type="submission" date="2018-06" db="EMBL/GenBank/DDBJ databases">
        <authorList>
            <consortium name="Pathogen Informatics"/>
            <person name="Doyle S."/>
        </authorList>
    </citation>
    <scope>NUCLEOTIDE SEQUENCE [LARGE SCALE GENOMIC DNA]</scope>
    <source>
        <strain evidence="2 3">NCTC13229</strain>
    </source>
</reference>